<evidence type="ECO:0000313" key="2">
    <source>
        <dbReference type="EMBL" id="KAB2933688.1"/>
    </source>
</evidence>
<protein>
    <submittedName>
        <fullName evidence="2">Class I SAM-dependent methyltransferase</fullName>
    </submittedName>
</protein>
<dbReference type="GO" id="GO:0008168">
    <property type="term" value="F:methyltransferase activity"/>
    <property type="evidence" value="ECO:0007669"/>
    <property type="project" value="UniProtKB-KW"/>
</dbReference>
<dbReference type="EMBL" id="WBUI01000005">
    <property type="protein sequence ID" value="KAB2933688.1"/>
    <property type="molecule type" value="Genomic_DNA"/>
</dbReference>
<keyword evidence="2" id="KW-0808">Transferase</keyword>
<keyword evidence="2" id="KW-0489">Methyltransferase</keyword>
<reference evidence="2 3" key="1">
    <citation type="submission" date="2019-10" db="EMBL/GenBank/DDBJ databases">
        <title>Extracellular Electron Transfer in a Candidatus Methanoperedens spp. Enrichment Culture.</title>
        <authorList>
            <person name="Berger S."/>
            <person name="Rangel Shaw D."/>
            <person name="Berben T."/>
            <person name="In 'T Zandt M."/>
            <person name="Frank J."/>
            <person name="Reimann J."/>
            <person name="Jetten M.S.M."/>
            <person name="Welte C.U."/>
        </authorList>
    </citation>
    <scope>NUCLEOTIDE SEQUENCE [LARGE SCALE GENOMIC DNA]</scope>
    <source>
        <strain evidence="2">SB12</strain>
    </source>
</reference>
<comment type="caution">
    <text evidence="2">The sequence shown here is derived from an EMBL/GenBank/DDBJ whole genome shotgun (WGS) entry which is preliminary data.</text>
</comment>
<organism evidence="2 3">
    <name type="scientific">Leptonema illini</name>
    <dbReference type="NCBI Taxonomy" id="183"/>
    <lineage>
        <taxon>Bacteria</taxon>
        <taxon>Pseudomonadati</taxon>
        <taxon>Spirochaetota</taxon>
        <taxon>Spirochaetia</taxon>
        <taxon>Leptospirales</taxon>
        <taxon>Leptospiraceae</taxon>
        <taxon>Leptonema</taxon>
    </lineage>
</organism>
<feature type="domain" description="Methyltransferase type 12" evidence="1">
    <location>
        <begin position="52"/>
        <end position="117"/>
    </location>
</feature>
<dbReference type="InterPro" id="IPR013217">
    <property type="entry name" value="Methyltransf_12"/>
</dbReference>
<name>A0A833H3P3_9LEPT</name>
<dbReference type="InterPro" id="IPR029063">
    <property type="entry name" value="SAM-dependent_MTases_sf"/>
</dbReference>
<dbReference type="AlphaFoldDB" id="A0A833H3P3"/>
<dbReference type="Gene3D" id="3.40.50.150">
    <property type="entry name" value="Vaccinia Virus protein VP39"/>
    <property type="match status" value="1"/>
</dbReference>
<dbReference type="GO" id="GO:0032259">
    <property type="term" value="P:methylation"/>
    <property type="evidence" value="ECO:0007669"/>
    <property type="project" value="UniProtKB-KW"/>
</dbReference>
<sequence>MQLKVEKYYSGKIREFGVSARGVDWNSEETQELRFQQLSRIFVSSGDLAVNDLGCGYGAFLPYLRRSYPTAAYRGYDLSADMVTAARRLFADDSNAVFYESSGLISADYTVASGIFNVKLDTAIDEWEAYILQTLRRMDESSVRGFAFNVLTSYSDESHRRPDLYYADPLRLFDFCKAEFSRNIALLHDYGLYEFTILVRKDL</sequence>
<evidence type="ECO:0000313" key="3">
    <source>
        <dbReference type="Proteomes" id="UP000460298"/>
    </source>
</evidence>
<gene>
    <name evidence="2" type="ORF">F9K24_07270</name>
</gene>
<dbReference type="Proteomes" id="UP000460298">
    <property type="component" value="Unassembled WGS sequence"/>
</dbReference>
<proteinExistence type="predicted"/>
<accession>A0A833H3P3</accession>
<dbReference type="SUPFAM" id="SSF53335">
    <property type="entry name" value="S-adenosyl-L-methionine-dependent methyltransferases"/>
    <property type="match status" value="1"/>
</dbReference>
<evidence type="ECO:0000259" key="1">
    <source>
        <dbReference type="Pfam" id="PF08242"/>
    </source>
</evidence>
<dbReference type="Pfam" id="PF08242">
    <property type="entry name" value="Methyltransf_12"/>
    <property type="match status" value="1"/>
</dbReference>